<sequence>MFQNAAYRIYHAVDLAWMPYQIHQSIIPFLVAYHNYRIHADSTNIIGCSRVTTHSPG</sequence>
<protein>
    <submittedName>
        <fullName evidence="1">Uncharacterized protein</fullName>
    </submittedName>
</protein>
<reference evidence="1" key="1">
    <citation type="submission" date="2014-12" db="EMBL/GenBank/DDBJ databases">
        <title>Insight into the proteome of Arion vulgaris.</title>
        <authorList>
            <person name="Aradska J."/>
            <person name="Bulat T."/>
            <person name="Smidak R."/>
            <person name="Sarate P."/>
            <person name="Gangsoo J."/>
            <person name="Sialana F."/>
            <person name="Bilban M."/>
            <person name="Lubec G."/>
        </authorList>
    </citation>
    <scope>NUCLEOTIDE SEQUENCE</scope>
    <source>
        <tissue evidence="1">Skin</tissue>
    </source>
</reference>
<evidence type="ECO:0000313" key="1">
    <source>
        <dbReference type="EMBL" id="CEK93623.1"/>
    </source>
</evidence>
<organism evidence="1">
    <name type="scientific">Arion vulgaris</name>
    <dbReference type="NCBI Taxonomy" id="1028688"/>
    <lineage>
        <taxon>Eukaryota</taxon>
        <taxon>Metazoa</taxon>
        <taxon>Spiralia</taxon>
        <taxon>Lophotrochozoa</taxon>
        <taxon>Mollusca</taxon>
        <taxon>Gastropoda</taxon>
        <taxon>Heterobranchia</taxon>
        <taxon>Euthyneura</taxon>
        <taxon>Panpulmonata</taxon>
        <taxon>Eupulmonata</taxon>
        <taxon>Stylommatophora</taxon>
        <taxon>Helicina</taxon>
        <taxon>Arionoidea</taxon>
        <taxon>Arionidae</taxon>
        <taxon>Arion</taxon>
    </lineage>
</organism>
<gene>
    <name evidence="1" type="primary">ORF196329</name>
</gene>
<name>A0A0B7BKZ4_9EUPU</name>
<dbReference type="AlphaFoldDB" id="A0A0B7BKZ4"/>
<dbReference type="EMBL" id="HACG01046758">
    <property type="protein sequence ID" value="CEK93623.1"/>
    <property type="molecule type" value="Transcribed_RNA"/>
</dbReference>
<proteinExistence type="predicted"/>
<accession>A0A0B7BKZ4</accession>